<dbReference type="EMBL" id="AP017378">
    <property type="protein sequence ID" value="BBD07519.1"/>
    <property type="molecule type" value="Genomic_DNA"/>
</dbReference>
<evidence type="ECO:0000313" key="2">
    <source>
        <dbReference type="EMBL" id="BBD07519.1"/>
    </source>
</evidence>
<dbReference type="Proteomes" id="UP000269883">
    <property type="component" value="Chromosome"/>
</dbReference>
<organism evidence="2 3">
    <name type="scientific">Desulfovibrio ferrophilus</name>
    <dbReference type="NCBI Taxonomy" id="241368"/>
    <lineage>
        <taxon>Bacteria</taxon>
        <taxon>Pseudomonadati</taxon>
        <taxon>Thermodesulfobacteriota</taxon>
        <taxon>Desulfovibrionia</taxon>
        <taxon>Desulfovibrionales</taxon>
        <taxon>Desulfovibrionaceae</taxon>
        <taxon>Desulfovibrio</taxon>
    </lineage>
</organism>
<dbReference type="AlphaFoldDB" id="A0A2Z6AWA0"/>
<dbReference type="KEGG" id="dfl:DFE_0793"/>
<dbReference type="PANTHER" id="PTHR15032">
    <property type="entry name" value="N-ACYL-PHOSPHATIDYLETHANOLAMINE-HYDROLYZING PHOSPHOLIPASE D"/>
    <property type="match status" value="1"/>
</dbReference>
<dbReference type="SUPFAM" id="SSF56281">
    <property type="entry name" value="Metallo-hydrolase/oxidoreductase"/>
    <property type="match status" value="1"/>
</dbReference>
<sequence>MKIKASPQFNDGKFHNINKIQINIMDNLFGMTRAYLCGDEQRFPKSAPPVQTLNLAALESSGDLGVTWLGHSTALIHIEGKLILTDPVFANRVSPLPLLGPKRFHDSMPITTEDLPKLDAVIISHDHYDHLDRDAICSLASRTEVFYVPLGVDKHLRGWGIPQNKIVALDWWNNSEHRSGLRFVATPAQHFSGRGLTDRNETLWASWTILGRNKRVFFSGDSGYAGHFKTIGDTYGPFDLTLIECGAYSQYWPVVHMMPEETIQAHQDLRGQLLVPVHWGTFNLAIHNWFDPMQRATKAASVQGVHILTPLPGEVISIPHAAACQKWWLSKGI</sequence>
<dbReference type="GO" id="GO:0005737">
    <property type="term" value="C:cytoplasm"/>
    <property type="evidence" value="ECO:0007669"/>
    <property type="project" value="TreeGrafter"/>
</dbReference>
<keyword evidence="3" id="KW-1185">Reference proteome</keyword>
<evidence type="ECO:0000313" key="3">
    <source>
        <dbReference type="Proteomes" id="UP000269883"/>
    </source>
</evidence>
<gene>
    <name evidence="2" type="ORF">DFE_0793</name>
</gene>
<accession>A0A2Z6AWA0</accession>
<protein>
    <recommendedName>
        <fullName evidence="1">Metallo-beta-lactamase domain-containing protein</fullName>
    </recommendedName>
</protein>
<dbReference type="InterPro" id="IPR036866">
    <property type="entry name" value="RibonucZ/Hydroxyglut_hydro"/>
</dbReference>
<dbReference type="PANTHER" id="PTHR15032:SF4">
    <property type="entry name" value="N-ACYL-PHOSPHATIDYLETHANOLAMINE-HYDROLYZING PHOSPHOLIPASE D"/>
    <property type="match status" value="1"/>
</dbReference>
<dbReference type="Gene3D" id="3.60.15.10">
    <property type="entry name" value="Ribonuclease Z/Hydroxyacylglutathione hydrolase-like"/>
    <property type="match status" value="1"/>
</dbReference>
<feature type="domain" description="Metallo-beta-lactamase" evidence="1">
    <location>
        <begin position="83"/>
        <end position="279"/>
    </location>
</feature>
<proteinExistence type="predicted"/>
<dbReference type="Pfam" id="PF12706">
    <property type="entry name" value="Lactamase_B_2"/>
    <property type="match status" value="1"/>
</dbReference>
<name>A0A2Z6AWA0_9BACT</name>
<evidence type="ECO:0000259" key="1">
    <source>
        <dbReference type="Pfam" id="PF12706"/>
    </source>
</evidence>
<reference evidence="2 3" key="1">
    <citation type="journal article" date="2018" name="Sci. Adv.">
        <title>Multi-heme cytochromes provide a pathway for survival in energy-limited environments.</title>
        <authorList>
            <person name="Deng X."/>
            <person name="Dohmae N."/>
            <person name="Nealson K.H."/>
            <person name="Hashimoto K."/>
            <person name="Okamoto A."/>
        </authorList>
    </citation>
    <scope>NUCLEOTIDE SEQUENCE [LARGE SCALE GENOMIC DNA]</scope>
    <source>
        <strain evidence="2 3">IS5</strain>
    </source>
</reference>
<dbReference type="InterPro" id="IPR001279">
    <property type="entry name" value="Metallo-B-lactamas"/>
</dbReference>